<comment type="caution">
    <text evidence="2">The sequence shown here is derived from an EMBL/GenBank/DDBJ whole genome shotgun (WGS) entry which is preliminary data.</text>
</comment>
<dbReference type="AlphaFoldDB" id="A0ABC9N730"/>
<evidence type="ECO:0008006" key="4">
    <source>
        <dbReference type="Google" id="ProtNLM"/>
    </source>
</evidence>
<organism evidence="2 3">
    <name type="scientific">Bacteroides uniformis (strain ATCC 8492 / DSM 6597 / CCUG 4942 / CIP 103695 / JCM 5828 / KCTC 5204 / NCTC 13054 / VPI 0061)</name>
    <dbReference type="NCBI Taxonomy" id="411479"/>
    <lineage>
        <taxon>Bacteria</taxon>
        <taxon>Pseudomonadati</taxon>
        <taxon>Bacteroidota</taxon>
        <taxon>Bacteroidia</taxon>
        <taxon>Bacteroidales</taxon>
        <taxon>Bacteroidaceae</taxon>
        <taxon>Bacteroides</taxon>
    </lineage>
</organism>
<name>A0ABC9N730_BACUC</name>
<dbReference type="Pfam" id="PF11188">
    <property type="entry name" value="DUF2975"/>
    <property type="match status" value="1"/>
</dbReference>
<accession>A0ABC9N730</accession>
<proteinExistence type="predicted"/>
<reference evidence="2" key="1">
    <citation type="submission" date="2007-06" db="EMBL/GenBank/DDBJ databases">
        <authorList>
            <person name="Fulton L."/>
            <person name="Clifton S."/>
            <person name="Fulton B."/>
            <person name="Xu J."/>
            <person name="Minx P."/>
            <person name="Pepin K.H."/>
            <person name="Johnson M."/>
            <person name="Thiruvilangam P."/>
            <person name="Bhonagiri V."/>
            <person name="Nash W.E."/>
            <person name="Mardis E.R."/>
            <person name="Wilson R.K."/>
        </authorList>
    </citation>
    <scope>NUCLEOTIDE SEQUENCE [LARGE SCALE GENOMIC DNA]</scope>
    <source>
        <strain evidence="2">ATCC 8492</strain>
    </source>
</reference>
<keyword evidence="1" id="KW-0812">Transmembrane</keyword>
<sequence>MTLMTLMKQKEPKEPKRRIALIMNVLFYFCGLCIGGGIVRNLTLCYELGKDDTANFIWHILPESVTMLVMTICGLCIFLILRNVKKEEVFVYQNSSLIQTIGVLIALNGLFQVTLSWVTPEGVPTDTSYRIFVLLGVFIIFMGYLFKMGVRMREEQELTI</sequence>
<feature type="transmembrane region" description="Helical" evidence="1">
    <location>
        <begin position="64"/>
        <end position="84"/>
    </location>
</feature>
<feature type="transmembrane region" description="Helical" evidence="1">
    <location>
        <begin position="21"/>
        <end position="44"/>
    </location>
</feature>
<reference evidence="2" key="2">
    <citation type="submission" date="2013-11" db="EMBL/GenBank/DDBJ databases">
        <title>Draft genome sequence of Bacteroides uniformis (ATCC 8492).</title>
        <authorList>
            <person name="Sudarsanam P."/>
            <person name="Ley R."/>
            <person name="Guruge J."/>
            <person name="Turnbaugh P.J."/>
            <person name="Mahowald M."/>
            <person name="Liep D."/>
            <person name="Gordon J."/>
        </authorList>
    </citation>
    <scope>NUCLEOTIDE SEQUENCE</scope>
    <source>
        <strain evidence="2">ATCC 8492</strain>
    </source>
</reference>
<dbReference type="Proteomes" id="UP000004110">
    <property type="component" value="Unassembled WGS sequence"/>
</dbReference>
<feature type="transmembrane region" description="Helical" evidence="1">
    <location>
        <begin position="129"/>
        <end position="146"/>
    </location>
</feature>
<dbReference type="InterPro" id="IPR021354">
    <property type="entry name" value="DUF2975"/>
</dbReference>
<evidence type="ECO:0000313" key="2">
    <source>
        <dbReference type="EMBL" id="EDO52316.1"/>
    </source>
</evidence>
<gene>
    <name evidence="2" type="ORF">BACUNI_03929</name>
</gene>
<feature type="transmembrane region" description="Helical" evidence="1">
    <location>
        <begin position="96"/>
        <end position="117"/>
    </location>
</feature>
<evidence type="ECO:0000313" key="3">
    <source>
        <dbReference type="Proteomes" id="UP000004110"/>
    </source>
</evidence>
<keyword evidence="1" id="KW-1133">Transmembrane helix</keyword>
<protein>
    <recommendedName>
        <fullName evidence="4">DUF2975 domain-containing protein</fullName>
    </recommendedName>
</protein>
<keyword evidence="3" id="KW-1185">Reference proteome</keyword>
<dbReference type="EMBL" id="AAYH02000048">
    <property type="protein sequence ID" value="EDO52316.1"/>
    <property type="molecule type" value="Genomic_DNA"/>
</dbReference>
<keyword evidence="1" id="KW-0472">Membrane</keyword>
<evidence type="ECO:0000256" key="1">
    <source>
        <dbReference type="SAM" id="Phobius"/>
    </source>
</evidence>